<dbReference type="Proteomes" id="UP000285376">
    <property type="component" value="Unassembled WGS sequence"/>
</dbReference>
<protein>
    <submittedName>
        <fullName evidence="5">FAD-dependent oxidoreductase</fullName>
    </submittedName>
</protein>
<reference evidence="5 6" key="1">
    <citation type="submission" date="2018-08" db="EMBL/GenBank/DDBJ databases">
        <title>Whole genome sequence analysis of Dermacoccus abyssi bacteria isolated from Deep Mariana trench Micromonospora spp reveals genes involved in the environmental adaptation and production of secondary metabolites.</title>
        <authorList>
            <person name="Abdel-Mageed W.M."/>
            <person name="Lehri B."/>
            <person name="Nouioui I."/>
            <person name="Goodfellow I."/>
            <person name="Jaspars M."/>
            <person name="Karlyshev A."/>
        </authorList>
    </citation>
    <scope>NUCLEOTIDE SEQUENCE [LARGE SCALE GENOMIC DNA]</scope>
    <source>
        <strain evidence="5 6">MT1.1</strain>
    </source>
</reference>
<keyword evidence="1" id="KW-0560">Oxidoreductase</keyword>
<dbReference type="GO" id="GO:0004497">
    <property type="term" value="F:monooxygenase activity"/>
    <property type="evidence" value="ECO:0007669"/>
    <property type="project" value="UniProtKB-KW"/>
</dbReference>
<dbReference type="GO" id="GO:0071949">
    <property type="term" value="F:FAD binding"/>
    <property type="evidence" value="ECO:0007669"/>
    <property type="project" value="InterPro"/>
</dbReference>
<sequence length="342" mass="35963">MWRMSDAPSGLTRVAVVGGGIAGLTLAAALDPARFDVTLVEAQPERTTGAALGLWPGARRTLARLGVALPAPTKADHGGLYRLDGARVATVRGPDLAMVMRPALMEALAAAVPGSVRRVMAEVTDPSTLDADLVVGADGVRSRVRGLVQPGAAERRETPYVTLRGIVPAGAAADRLRPLVGEYWGAGTLFGLAPVGDALYWFTGHVSDLGPEPLDVTTVVAEARERFAAAAPHLREVLDAAGDDTLATRLWVTPPMHRYVSGRYVVIGDAAHAAPPNLGRGASDAALDAASLARILNTNRSLAAWQARRLPVTQVARTVAGWGMRVALSPTRDLLWRRIGTK</sequence>
<dbReference type="SUPFAM" id="SSF51905">
    <property type="entry name" value="FAD/NAD(P)-binding domain"/>
    <property type="match status" value="1"/>
</dbReference>
<dbReference type="InterPro" id="IPR002938">
    <property type="entry name" value="FAD-bd"/>
</dbReference>
<organism evidence="5 6">
    <name type="scientific">Dermacoccus abyssi</name>
    <dbReference type="NCBI Taxonomy" id="322596"/>
    <lineage>
        <taxon>Bacteria</taxon>
        <taxon>Bacillati</taxon>
        <taxon>Actinomycetota</taxon>
        <taxon>Actinomycetes</taxon>
        <taxon>Micrococcales</taxon>
        <taxon>Dermacoccaceae</taxon>
        <taxon>Dermacoccus</taxon>
    </lineage>
</organism>
<keyword evidence="2" id="KW-0503">Monooxygenase</keyword>
<dbReference type="PANTHER" id="PTHR13789:SF309">
    <property type="entry name" value="PUTATIVE (AFU_ORTHOLOGUE AFUA_6G14510)-RELATED"/>
    <property type="match status" value="1"/>
</dbReference>
<evidence type="ECO:0000259" key="3">
    <source>
        <dbReference type="Pfam" id="PF01266"/>
    </source>
</evidence>
<dbReference type="EMBL" id="QWLM01000009">
    <property type="protein sequence ID" value="RHW45526.1"/>
    <property type="molecule type" value="Genomic_DNA"/>
</dbReference>
<evidence type="ECO:0000256" key="1">
    <source>
        <dbReference type="ARBA" id="ARBA00023002"/>
    </source>
</evidence>
<dbReference type="Pfam" id="PF01266">
    <property type="entry name" value="DAO"/>
    <property type="match status" value="1"/>
</dbReference>
<evidence type="ECO:0000259" key="4">
    <source>
        <dbReference type="Pfam" id="PF01494"/>
    </source>
</evidence>
<feature type="domain" description="FAD dependent oxidoreductase" evidence="3">
    <location>
        <begin position="13"/>
        <end position="63"/>
    </location>
</feature>
<dbReference type="InterPro" id="IPR006076">
    <property type="entry name" value="FAD-dep_OxRdtase"/>
</dbReference>
<proteinExistence type="predicted"/>
<evidence type="ECO:0000313" key="6">
    <source>
        <dbReference type="Proteomes" id="UP000285376"/>
    </source>
</evidence>
<dbReference type="InterPro" id="IPR050493">
    <property type="entry name" value="FAD-dep_Monooxygenase_BioMet"/>
</dbReference>
<dbReference type="PRINTS" id="PR00420">
    <property type="entry name" value="RNGMNOXGNASE"/>
</dbReference>
<evidence type="ECO:0000256" key="2">
    <source>
        <dbReference type="ARBA" id="ARBA00023033"/>
    </source>
</evidence>
<comment type="caution">
    <text evidence="5">The sequence shown here is derived from an EMBL/GenBank/DDBJ whole genome shotgun (WGS) entry which is preliminary data.</text>
</comment>
<dbReference type="InterPro" id="IPR036188">
    <property type="entry name" value="FAD/NAD-bd_sf"/>
</dbReference>
<accession>A0A417Z467</accession>
<name>A0A417Z467_9MICO</name>
<dbReference type="Pfam" id="PF01494">
    <property type="entry name" value="FAD_binding_3"/>
    <property type="match status" value="1"/>
</dbReference>
<dbReference type="AlphaFoldDB" id="A0A417Z467"/>
<evidence type="ECO:0000313" key="5">
    <source>
        <dbReference type="EMBL" id="RHW45526.1"/>
    </source>
</evidence>
<dbReference type="PANTHER" id="PTHR13789">
    <property type="entry name" value="MONOOXYGENASE"/>
    <property type="match status" value="1"/>
</dbReference>
<feature type="domain" description="FAD-binding" evidence="4">
    <location>
        <begin position="123"/>
        <end position="297"/>
    </location>
</feature>
<dbReference type="Gene3D" id="3.50.50.60">
    <property type="entry name" value="FAD/NAD(P)-binding domain"/>
    <property type="match status" value="1"/>
</dbReference>
<gene>
    <name evidence="5" type="ORF">D1832_09065</name>
</gene>